<gene>
    <name evidence="1" type="ORF">TSPI_03517</name>
</gene>
<evidence type="ECO:0000313" key="1">
    <source>
        <dbReference type="EMBL" id="KAL1243492.1"/>
    </source>
</evidence>
<organism evidence="1 2">
    <name type="scientific">Trichinella spiralis</name>
    <name type="common">Trichina worm</name>
    <dbReference type="NCBI Taxonomy" id="6334"/>
    <lineage>
        <taxon>Eukaryota</taxon>
        <taxon>Metazoa</taxon>
        <taxon>Ecdysozoa</taxon>
        <taxon>Nematoda</taxon>
        <taxon>Enoplea</taxon>
        <taxon>Dorylaimia</taxon>
        <taxon>Trichinellida</taxon>
        <taxon>Trichinellidae</taxon>
        <taxon>Trichinella</taxon>
    </lineage>
</organism>
<accession>A0ABR3KVU8</accession>
<keyword evidence="1" id="KW-0067">ATP-binding</keyword>
<keyword evidence="1" id="KW-0547">Nucleotide-binding</keyword>
<proteinExistence type="predicted"/>
<dbReference type="GO" id="GO:0005524">
    <property type="term" value="F:ATP binding"/>
    <property type="evidence" value="ECO:0007669"/>
    <property type="project" value="UniProtKB-KW"/>
</dbReference>
<keyword evidence="2" id="KW-1185">Reference proteome</keyword>
<protein>
    <submittedName>
        <fullName evidence="1">Energy-coupling factor transporter ATP-binding protein</fullName>
    </submittedName>
</protein>
<dbReference type="EMBL" id="JBEUSY010000170">
    <property type="protein sequence ID" value="KAL1243492.1"/>
    <property type="molecule type" value="Genomic_DNA"/>
</dbReference>
<evidence type="ECO:0000313" key="2">
    <source>
        <dbReference type="Proteomes" id="UP001558632"/>
    </source>
</evidence>
<dbReference type="Proteomes" id="UP001558632">
    <property type="component" value="Unassembled WGS sequence"/>
</dbReference>
<comment type="caution">
    <text evidence="1">The sequence shown here is derived from an EMBL/GenBank/DDBJ whole genome shotgun (WGS) entry which is preliminary data.</text>
</comment>
<reference evidence="1 2" key="1">
    <citation type="submission" date="2024-07" db="EMBL/GenBank/DDBJ databases">
        <title>Enhanced genomic and transcriptomic resources for Trichinella pseudospiralis and T. spiralis underpin the discovery of pronounced molecular differences between stages and species.</title>
        <authorList>
            <person name="Pasi K.K."/>
            <person name="La Rosa G."/>
            <person name="Gomez-Morales M.A."/>
            <person name="Tosini F."/>
            <person name="Sumanam S."/>
            <person name="Young N.D."/>
            <person name="Chang B.C."/>
            <person name="Robin G.B."/>
        </authorList>
    </citation>
    <scope>NUCLEOTIDE SEQUENCE [LARGE SCALE GENOMIC DNA]</scope>
    <source>
        <strain evidence="1">ISS534</strain>
    </source>
</reference>
<sequence length="102" mass="11884">MKISSIDLAMKKRCLHVKLQDFQILVDPSFLFSVNKDKSLRQRLTELHIRHFVHSMLLAFGTNFFRCRLGKSIYTSQLNARRCSMDGRFPNHSSYGVVEFSS</sequence>
<name>A0ABR3KVU8_TRISP</name>